<gene>
    <name evidence="2" type="ORF">R83534S58_LOCUS631</name>
</gene>
<evidence type="ECO:0000256" key="1">
    <source>
        <dbReference type="SAM" id="SignalP"/>
    </source>
</evidence>
<evidence type="ECO:0000313" key="2">
    <source>
        <dbReference type="EMBL" id="CAI3932668.1"/>
    </source>
</evidence>
<evidence type="ECO:0000313" key="3">
    <source>
        <dbReference type="Proteomes" id="UP001154272"/>
    </source>
</evidence>
<keyword evidence="1" id="KW-0732">Signal</keyword>
<dbReference type="Proteomes" id="UP001154272">
    <property type="component" value="Unassembled WGS sequence"/>
</dbReference>
<dbReference type="EMBL" id="CAMXCH010000001">
    <property type="protein sequence ID" value="CAI3932668.1"/>
    <property type="molecule type" value="Genomic_DNA"/>
</dbReference>
<proteinExistence type="predicted"/>
<feature type="signal peptide" evidence="1">
    <location>
        <begin position="1"/>
        <end position="18"/>
    </location>
</feature>
<name>A0ABN8WBW4_9PROT</name>
<dbReference type="RefSeq" id="WP_282023444.1">
    <property type="nucleotide sequence ID" value="NZ_CAMXCH010000001.1"/>
</dbReference>
<accession>A0ABN8WBW4</accession>
<sequence length="143" mass="16368">MKTIYYLIATLFISPALAKNTTIFECTTTNRKIVTVTMDHNKIYYKFGKQQSTPELSFSIPKSKASTYQWMGAGRSIYYTVNVPNGHITYTLYSSMDRLTKDHKTESGIIVQKANKEIARILCDENNKFYTNNIEGIDLPSEE</sequence>
<reference evidence="2" key="1">
    <citation type="submission" date="2022-10" db="EMBL/GenBank/DDBJ databases">
        <authorList>
            <person name="Botero Cardona J."/>
        </authorList>
    </citation>
    <scope>NUCLEOTIDE SEQUENCE</scope>
    <source>
        <strain evidence="2">R-83534</strain>
    </source>
</reference>
<comment type="caution">
    <text evidence="2">The sequence shown here is derived from an EMBL/GenBank/DDBJ whole genome shotgun (WGS) entry which is preliminary data.</text>
</comment>
<evidence type="ECO:0008006" key="4">
    <source>
        <dbReference type="Google" id="ProtNLM"/>
    </source>
</evidence>
<keyword evidence="3" id="KW-1185">Reference proteome</keyword>
<protein>
    <recommendedName>
        <fullName evidence="4">C-type lysozyme inhibitor domain-containing protein</fullName>
    </recommendedName>
</protein>
<organism evidence="2 3">
    <name type="scientific">Commensalibacter papalotli</name>
    <name type="common">ex Botero et al. 2024</name>
    <dbReference type="NCBI Taxonomy" id="2972766"/>
    <lineage>
        <taxon>Bacteria</taxon>
        <taxon>Pseudomonadati</taxon>
        <taxon>Pseudomonadota</taxon>
        <taxon>Alphaproteobacteria</taxon>
        <taxon>Acetobacterales</taxon>
        <taxon>Acetobacteraceae</taxon>
    </lineage>
</organism>
<feature type="chain" id="PRO_5046732674" description="C-type lysozyme inhibitor domain-containing protein" evidence="1">
    <location>
        <begin position="19"/>
        <end position="143"/>
    </location>
</feature>